<accession>A0A6M0RL79</accession>
<dbReference type="AlphaFoldDB" id="A0A6M0RL79"/>
<name>A0A6M0RL79_9CYAN</name>
<organism evidence="1 2">
    <name type="scientific">Adonisia turfae CCMR0081</name>
    <dbReference type="NCBI Taxonomy" id="2292702"/>
    <lineage>
        <taxon>Bacteria</taxon>
        <taxon>Bacillati</taxon>
        <taxon>Cyanobacteriota</taxon>
        <taxon>Adonisia</taxon>
        <taxon>Adonisia turfae</taxon>
    </lineage>
</organism>
<gene>
    <name evidence="1" type="ORF">DXZ20_15280</name>
</gene>
<dbReference type="EMBL" id="QXHD01000004">
    <property type="protein sequence ID" value="NEZ57017.1"/>
    <property type="molecule type" value="Genomic_DNA"/>
</dbReference>
<comment type="caution">
    <text evidence="1">The sequence shown here is derived from an EMBL/GenBank/DDBJ whole genome shotgun (WGS) entry which is preliminary data.</text>
</comment>
<evidence type="ECO:0000313" key="1">
    <source>
        <dbReference type="EMBL" id="NEZ57017.1"/>
    </source>
</evidence>
<reference evidence="1 2" key="1">
    <citation type="journal article" date="2020" name="Microb. Ecol.">
        <title>Ecogenomics of the Marine Benthic Filamentous Cyanobacterium Adonisia.</title>
        <authorList>
            <person name="Walter J.M."/>
            <person name="Coutinho F.H."/>
            <person name="Leomil L."/>
            <person name="Hargreaves P.I."/>
            <person name="Campeao M.E."/>
            <person name="Vieira V.V."/>
            <person name="Silva B.S."/>
            <person name="Fistarol G.O."/>
            <person name="Salomon P.S."/>
            <person name="Sawabe T."/>
            <person name="Mino S."/>
            <person name="Hosokawa M."/>
            <person name="Miyashita H."/>
            <person name="Maruyama F."/>
            <person name="van Verk M.C."/>
            <person name="Dutilh B.E."/>
            <person name="Thompson C.C."/>
            <person name="Thompson F.L."/>
        </authorList>
    </citation>
    <scope>NUCLEOTIDE SEQUENCE [LARGE SCALE GENOMIC DNA]</scope>
    <source>
        <strain evidence="1 2">CCMR0081</strain>
    </source>
</reference>
<protein>
    <submittedName>
        <fullName evidence="1">Cobyrinic acid a,c-diamide synthase</fullName>
    </submittedName>
</protein>
<dbReference type="Proteomes" id="UP000481033">
    <property type="component" value="Unassembled WGS sequence"/>
</dbReference>
<proteinExistence type="predicted"/>
<sequence>MSAINGPQTKQLIQSLPPEAQQWLLGLPWVQRRYVLSLCHVMCATPLEEQIQFLDEYTADGVISRIIHDRDTTQRIYHHLQRFHIETKLTESVLRRYVRQYYVHTAQARHHEGEAYLESAIRLMIDGQEHNRVLTYILGFELLILLFSMSWEQHERFYGLQPNQEDFFNLYIRPVQRAHRLNGVIVPKDENRFFARREYFIRIPQLKPGQTVALVMASFSPKQISHLGAIVMRHQNALQFDYEHIFQQNSDAAIFG</sequence>
<keyword evidence="2" id="KW-1185">Reference proteome</keyword>
<evidence type="ECO:0000313" key="2">
    <source>
        <dbReference type="Proteomes" id="UP000481033"/>
    </source>
</evidence>
<dbReference type="RefSeq" id="WP_163667493.1">
    <property type="nucleotide sequence ID" value="NZ_QXHD01000004.1"/>
</dbReference>